<sequence length="309" mass="32394">MRGGMKRRALLTSFAAASLMAAASSCCAAAGAMPTPTSRRIVVLDWSLTELLLSAGIVPAGVSNPQGFRKAYTACDLPAGVVDLGLMFQPNLELMLALKPDVILVTPAHTALLASLERIAPTLTFGRFHGSPAPYSAAKTETLALGQLFRRESAAANAIKTADAAIARARESIAATPSTRARPLYLTRFIDETHVRVYGPRSFYGELLAQLGLDNAWRGRGASADSAYSTTSIEDLDAAPDSTLAYFGPLGPAASSMMKTSPIWKAMPFAKPGGTLALPGVPPDGGTLSATRFADVLARALTGLERTRT</sequence>
<dbReference type="SUPFAM" id="SSF53807">
    <property type="entry name" value="Helical backbone' metal receptor"/>
    <property type="match status" value="1"/>
</dbReference>
<dbReference type="GO" id="GO:0030288">
    <property type="term" value="C:outer membrane-bounded periplasmic space"/>
    <property type="evidence" value="ECO:0007669"/>
    <property type="project" value="TreeGrafter"/>
</dbReference>
<dbReference type="InterPro" id="IPR051313">
    <property type="entry name" value="Bact_iron-sidero_bind"/>
</dbReference>
<keyword evidence="5 6" id="KW-0732">Signal</keyword>
<feature type="domain" description="Fe/B12 periplasmic-binding" evidence="7">
    <location>
        <begin position="40"/>
        <end position="305"/>
    </location>
</feature>
<proteinExistence type="inferred from homology"/>
<keyword evidence="4" id="KW-0408">Iron</keyword>
<reference evidence="8 9" key="1">
    <citation type="submission" date="2016-01" db="EMBL/GenBank/DDBJ databases">
        <authorList>
            <person name="Oliw E.H."/>
        </authorList>
    </citation>
    <scope>NUCLEOTIDE SEQUENCE [LARGE SCALE GENOMIC DNA]</scope>
    <source>
        <strain evidence="8">LMG 22029</strain>
    </source>
</reference>
<dbReference type="Pfam" id="PF01497">
    <property type="entry name" value="Peripla_BP_2"/>
    <property type="match status" value="1"/>
</dbReference>
<evidence type="ECO:0000259" key="7">
    <source>
        <dbReference type="PROSITE" id="PS50983"/>
    </source>
</evidence>
<comment type="subcellular location">
    <subcellularLocation>
        <location evidence="1">Cell envelope</location>
    </subcellularLocation>
</comment>
<dbReference type="PROSITE" id="PS51257">
    <property type="entry name" value="PROKAR_LIPOPROTEIN"/>
    <property type="match status" value="1"/>
</dbReference>
<evidence type="ECO:0000256" key="2">
    <source>
        <dbReference type="ARBA" id="ARBA00008814"/>
    </source>
</evidence>
<feature type="chain" id="PRO_5007810595" evidence="6">
    <location>
        <begin position="29"/>
        <end position="309"/>
    </location>
</feature>
<gene>
    <name evidence="8" type="ORF">AWB64_04997</name>
</gene>
<protein>
    <submittedName>
        <fullName evidence="8">Periplasmic binding protein</fullName>
    </submittedName>
</protein>
<dbReference type="PROSITE" id="PS51318">
    <property type="entry name" value="TAT"/>
    <property type="match status" value="1"/>
</dbReference>
<dbReference type="InterPro" id="IPR002491">
    <property type="entry name" value="ABC_transptr_periplasmic_BD"/>
</dbReference>
<comment type="similarity">
    <text evidence="2">Belongs to the bacterial solute-binding protein 8 family.</text>
</comment>
<dbReference type="PROSITE" id="PS50983">
    <property type="entry name" value="FE_B12_PBP"/>
    <property type="match status" value="1"/>
</dbReference>
<evidence type="ECO:0000313" key="8">
    <source>
        <dbReference type="EMBL" id="SAL47476.1"/>
    </source>
</evidence>
<dbReference type="AlphaFoldDB" id="A0A158HT14"/>
<feature type="signal peptide" evidence="6">
    <location>
        <begin position="1"/>
        <end position="28"/>
    </location>
</feature>
<dbReference type="InterPro" id="IPR006311">
    <property type="entry name" value="TAT_signal"/>
</dbReference>
<dbReference type="Proteomes" id="UP000054893">
    <property type="component" value="Unassembled WGS sequence"/>
</dbReference>
<evidence type="ECO:0000256" key="5">
    <source>
        <dbReference type="ARBA" id="ARBA00022729"/>
    </source>
</evidence>
<evidence type="ECO:0000256" key="6">
    <source>
        <dbReference type="SAM" id="SignalP"/>
    </source>
</evidence>
<keyword evidence="4" id="KW-0406">Ion transport</keyword>
<keyword evidence="3" id="KW-0813">Transport</keyword>
<accession>A0A158HT14</accession>
<keyword evidence="4" id="KW-0410">Iron transport</keyword>
<evidence type="ECO:0000313" key="9">
    <source>
        <dbReference type="Proteomes" id="UP000054893"/>
    </source>
</evidence>
<dbReference type="Gene3D" id="3.40.50.1980">
    <property type="entry name" value="Nitrogenase molybdenum iron protein domain"/>
    <property type="match status" value="2"/>
</dbReference>
<organism evidence="8 9">
    <name type="scientific">Caballeronia sordidicola</name>
    <name type="common">Burkholderia sordidicola</name>
    <dbReference type="NCBI Taxonomy" id="196367"/>
    <lineage>
        <taxon>Bacteria</taxon>
        <taxon>Pseudomonadati</taxon>
        <taxon>Pseudomonadota</taxon>
        <taxon>Betaproteobacteria</taxon>
        <taxon>Burkholderiales</taxon>
        <taxon>Burkholderiaceae</taxon>
        <taxon>Caballeronia</taxon>
    </lineage>
</organism>
<evidence type="ECO:0000256" key="1">
    <source>
        <dbReference type="ARBA" id="ARBA00004196"/>
    </source>
</evidence>
<dbReference type="GO" id="GO:1901678">
    <property type="term" value="P:iron coordination entity transport"/>
    <property type="evidence" value="ECO:0007669"/>
    <property type="project" value="UniProtKB-ARBA"/>
</dbReference>
<name>A0A158HT14_CABSO</name>
<dbReference type="EMBL" id="FCOC02000020">
    <property type="protein sequence ID" value="SAL47476.1"/>
    <property type="molecule type" value="Genomic_DNA"/>
</dbReference>
<dbReference type="PANTHER" id="PTHR30532">
    <property type="entry name" value="IRON III DICITRATE-BINDING PERIPLASMIC PROTEIN"/>
    <property type="match status" value="1"/>
</dbReference>
<evidence type="ECO:0000256" key="3">
    <source>
        <dbReference type="ARBA" id="ARBA00022448"/>
    </source>
</evidence>
<evidence type="ECO:0000256" key="4">
    <source>
        <dbReference type="ARBA" id="ARBA00022496"/>
    </source>
</evidence>
<dbReference type="PANTHER" id="PTHR30532:SF1">
    <property type="entry name" value="IRON(3+)-HYDROXAMATE-BINDING PROTEIN FHUD"/>
    <property type="match status" value="1"/>
</dbReference>
<dbReference type="CDD" id="cd01146">
    <property type="entry name" value="FhuD"/>
    <property type="match status" value="1"/>
</dbReference>